<evidence type="ECO:0000256" key="3">
    <source>
        <dbReference type="ARBA" id="ARBA00022692"/>
    </source>
</evidence>
<keyword evidence="6" id="KW-0472">Membrane</keyword>
<evidence type="ECO:0000313" key="8">
    <source>
        <dbReference type="EMBL" id="MFC6669104.1"/>
    </source>
</evidence>
<dbReference type="Proteomes" id="UP001596422">
    <property type="component" value="Unassembled WGS sequence"/>
</dbReference>
<keyword evidence="2 8" id="KW-0808">Transferase</keyword>
<organism evidence="8 9">
    <name type="scientific">Marinobacterium aestuariivivens</name>
    <dbReference type="NCBI Taxonomy" id="1698799"/>
    <lineage>
        <taxon>Bacteria</taxon>
        <taxon>Pseudomonadati</taxon>
        <taxon>Pseudomonadota</taxon>
        <taxon>Gammaproteobacteria</taxon>
        <taxon>Oceanospirillales</taxon>
        <taxon>Oceanospirillaceae</taxon>
        <taxon>Marinobacterium</taxon>
    </lineage>
</organism>
<dbReference type="EMBL" id="JBHSWE010000001">
    <property type="protein sequence ID" value="MFC6669104.1"/>
    <property type="molecule type" value="Genomic_DNA"/>
</dbReference>
<evidence type="ECO:0000256" key="5">
    <source>
        <dbReference type="ARBA" id="ARBA00023034"/>
    </source>
</evidence>
<evidence type="ECO:0000256" key="2">
    <source>
        <dbReference type="ARBA" id="ARBA00022679"/>
    </source>
</evidence>
<evidence type="ECO:0000313" key="9">
    <source>
        <dbReference type="Proteomes" id="UP001596422"/>
    </source>
</evidence>
<keyword evidence="3" id="KW-0812">Transmembrane</keyword>
<accession>A0ABW1ZUQ1</accession>
<gene>
    <name evidence="8" type="ORF">ACFQDL_02495</name>
</gene>
<sequence>MTDVYKGLKRFRDYQNNTNISIRNKYLYCAVDKVANSTIKALLYKIEYGEVWKENYIDRKSLREKRLSPLLSPFQLPSDLLDEVYKSDGYKRFCFVRNPYSRLLSCYLDRIADRRSFPSREVYDALGKSEELVTFKEFIELVCEQNSVKQNSHWRRQVDDVMLCKIKFDFVGKFENLNNDLLCVSKLVFGDILPELLDLGINYSPSKTNASDKLYEWYDQYLESLVYESYKQDFEAFGYDRLVFNSCS</sequence>
<dbReference type="InterPro" id="IPR005331">
    <property type="entry name" value="Sulfotransferase"/>
</dbReference>
<keyword evidence="9" id="KW-1185">Reference proteome</keyword>
<reference evidence="9" key="1">
    <citation type="journal article" date="2019" name="Int. J. Syst. Evol. Microbiol.">
        <title>The Global Catalogue of Microorganisms (GCM) 10K type strain sequencing project: providing services to taxonomists for standard genome sequencing and annotation.</title>
        <authorList>
            <consortium name="The Broad Institute Genomics Platform"/>
            <consortium name="The Broad Institute Genome Sequencing Center for Infectious Disease"/>
            <person name="Wu L."/>
            <person name="Ma J."/>
        </authorList>
    </citation>
    <scope>NUCLEOTIDE SEQUENCE [LARGE SCALE GENOMIC DNA]</scope>
    <source>
        <strain evidence="9">NBRC 111756</strain>
    </source>
</reference>
<keyword evidence="7" id="KW-0325">Glycoprotein</keyword>
<dbReference type="Pfam" id="PF03567">
    <property type="entry name" value="Sulfotransfer_2"/>
    <property type="match status" value="1"/>
</dbReference>
<comment type="caution">
    <text evidence="8">The sequence shown here is derived from an EMBL/GenBank/DDBJ whole genome shotgun (WGS) entry which is preliminary data.</text>
</comment>
<comment type="subcellular location">
    <subcellularLocation>
        <location evidence="1">Golgi apparatus membrane</location>
        <topology evidence="1">Single-pass type II membrane protein</topology>
    </subcellularLocation>
</comment>
<keyword evidence="4" id="KW-1133">Transmembrane helix</keyword>
<dbReference type="EC" id="2.8.2.-" evidence="8"/>
<keyword evidence="5" id="KW-0333">Golgi apparatus</keyword>
<dbReference type="InterPro" id="IPR018011">
    <property type="entry name" value="Carb_sulfotrans_8-10"/>
</dbReference>
<dbReference type="GO" id="GO:0016740">
    <property type="term" value="F:transferase activity"/>
    <property type="evidence" value="ECO:0007669"/>
    <property type="project" value="UniProtKB-KW"/>
</dbReference>
<dbReference type="PANTHER" id="PTHR12137:SF54">
    <property type="entry name" value="CARBOHYDRATE SULFOTRANSFERASE"/>
    <property type="match status" value="1"/>
</dbReference>
<dbReference type="RefSeq" id="WP_379907663.1">
    <property type="nucleotide sequence ID" value="NZ_JBHSWE010000001.1"/>
</dbReference>
<name>A0ABW1ZUQ1_9GAMM</name>
<evidence type="ECO:0000256" key="7">
    <source>
        <dbReference type="ARBA" id="ARBA00023180"/>
    </source>
</evidence>
<evidence type="ECO:0000256" key="4">
    <source>
        <dbReference type="ARBA" id="ARBA00022989"/>
    </source>
</evidence>
<protein>
    <submittedName>
        <fullName evidence="8">Sulfotransferase family protein</fullName>
        <ecNumber evidence="8">2.8.2.-</ecNumber>
    </submittedName>
</protein>
<evidence type="ECO:0000256" key="6">
    <source>
        <dbReference type="ARBA" id="ARBA00023136"/>
    </source>
</evidence>
<proteinExistence type="predicted"/>
<dbReference type="PANTHER" id="PTHR12137">
    <property type="entry name" value="CARBOHYDRATE SULFOTRANSFERASE"/>
    <property type="match status" value="1"/>
</dbReference>
<evidence type="ECO:0000256" key="1">
    <source>
        <dbReference type="ARBA" id="ARBA00004323"/>
    </source>
</evidence>